<keyword evidence="2" id="KW-0391">Immunity</keyword>
<keyword evidence="4" id="KW-1133">Transmembrane helix</keyword>
<dbReference type="InterPro" id="IPR036179">
    <property type="entry name" value="Ig-like_dom_sf"/>
</dbReference>
<evidence type="ECO:0000256" key="5">
    <source>
        <dbReference type="SAM" id="SignalP"/>
    </source>
</evidence>
<proteinExistence type="predicted"/>
<dbReference type="InterPro" id="IPR013783">
    <property type="entry name" value="Ig-like_fold"/>
</dbReference>
<keyword evidence="4" id="KW-0812">Transmembrane</keyword>
<feature type="chain" id="PRO_5034959749" description="Ig-like domain-containing protein" evidence="5">
    <location>
        <begin position="22"/>
        <end position="301"/>
    </location>
</feature>
<feature type="signal peptide" evidence="5">
    <location>
        <begin position="1"/>
        <end position="21"/>
    </location>
</feature>
<dbReference type="AlphaFoldDB" id="A0A8D1RTD7"/>
<dbReference type="GO" id="GO:0002376">
    <property type="term" value="P:immune system process"/>
    <property type="evidence" value="ECO:0007669"/>
    <property type="project" value="UniProtKB-KW"/>
</dbReference>
<evidence type="ECO:0000313" key="8">
    <source>
        <dbReference type="Proteomes" id="UP000694724"/>
    </source>
</evidence>
<dbReference type="InterPro" id="IPR007110">
    <property type="entry name" value="Ig-like_dom"/>
</dbReference>
<evidence type="ECO:0000256" key="2">
    <source>
        <dbReference type="ARBA" id="ARBA00022859"/>
    </source>
</evidence>
<dbReference type="InterPro" id="IPR050413">
    <property type="entry name" value="TCR_beta_variable"/>
</dbReference>
<feature type="domain" description="Ig-like" evidence="6">
    <location>
        <begin position="35"/>
        <end position="124"/>
    </location>
</feature>
<dbReference type="Pfam" id="PF07686">
    <property type="entry name" value="V-set"/>
    <property type="match status" value="1"/>
</dbReference>
<reference evidence="7" key="1">
    <citation type="submission" date="2025-08" db="UniProtKB">
        <authorList>
            <consortium name="Ensembl"/>
        </authorList>
    </citation>
    <scope>IDENTIFICATION</scope>
</reference>
<dbReference type="SUPFAM" id="SSF48726">
    <property type="entry name" value="Immunoglobulin"/>
    <property type="match status" value="2"/>
</dbReference>
<dbReference type="GO" id="GO:0042101">
    <property type="term" value="C:T cell receptor complex"/>
    <property type="evidence" value="ECO:0007669"/>
    <property type="project" value="UniProtKB-ARBA"/>
</dbReference>
<dbReference type="InterPro" id="IPR003599">
    <property type="entry name" value="Ig_sub"/>
</dbReference>
<keyword evidence="4" id="KW-0472">Membrane</keyword>
<dbReference type="PANTHER" id="PTHR23268">
    <property type="entry name" value="T-CELL RECEPTOR BETA CHAIN"/>
    <property type="match status" value="1"/>
</dbReference>
<feature type="transmembrane region" description="Helical" evidence="4">
    <location>
        <begin position="271"/>
        <end position="296"/>
    </location>
</feature>
<evidence type="ECO:0000259" key="6">
    <source>
        <dbReference type="PROSITE" id="PS50835"/>
    </source>
</evidence>
<dbReference type="PROSITE" id="PS50835">
    <property type="entry name" value="IG_LIKE"/>
    <property type="match status" value="2"/>
</dbReference>
<dbReference type="SMART" id="SM00407">
    <property type="entry name" value="IGc1"/>
    <property type="match status" value="1"/>
</dbReference>
<keyword evidence="1 5" id="KW-0732">Signal</keyword>
<dbReference type="InterPro" id="IPR013106">
    <property type="entry name" value="Ig_V-set"/>
</dbReference>
<organism evidence="7 8">
    <name type="scientific">Sus scrofa</name>
    <name type="common">Pig</name>
    <dbReference type="NCBI Taxonomy" id="9823"/>
    <lineage>
        <taxon>Eukaryota</taxon>
        <taxon>Metazoa</taxon>
        <taxon>Chordata</taxon>
        <taxon>Craniata</taxon>
        <taxon>Vertebrata</taxon>
        <taxon>Euteleostomi</taxon>
        <taxon>Mammalia</taxon>
        <taxon>Eutheria</taxon>
        <taxon>Laurasiatheria</taxon>
        <taxon>Artiodactyla</taxon>
        <taxon>Suina</taxon>
        <taxon>Suidae</taxon>
        <taxon>Sus</taxon>
    </lineage>
</organism>
<dbReference type="InterPro" id="IPR003597">
    <property type="entry name" value="Ig_C1-set"/>
</dbReference>
<accession>A0A8D1RTD7</accession>
<dbReference type="SMART" id="SM00409">
    <property type="entry name" value="IG"/>
    <property type="match status" value="1"/>
</dbReference>
<dbReference type="Proteomes" id="UP000694724">
    <property type="component" value="Unplaced"/>
</dbReference>
<evidence type="ECO:0000313" key="7">
    <source>
        <dbReference type="Ensembl" id="ENSSSCP00055038634.1"/>
    </source>
</evidence>
<dbReference type="CDD" id="cd05769">
    <property type="entry name" value="IgC1_TCR_beta"/>
    <property type="match status" value="1"/>
</dbReference>
<dbReference type="FunFam" id="2.60.40.10:FF:001090">
    <property type="entry name" value="T cell receptor beta constant 1"/>
    <property type="match status" value="1"/>
</dbReference>
<dbReference type="Gene3D" id="2.60.40.10">
    <property type="entry name" value="Immunoglobulins"/>
    <property type="match status" value="2"/>
</dbReference>
<dbReference type="PANTHER" id="PTHR23268:SF30">
    <property type="entry name" value="T CELL RECEPTOR BETA CHAIN MC.7.G5-RELATED"/>
    <property type="match status" value="1"/>
</dbReference>
<evidence type="ECO:0000256" key="3">
    <source>
        <dbReference type="ARBA" id="ARBA00023180"/>
    </source>
</evidence>
<dbReference type="Ensembl" id="ENSSSCT00055048389.1">
    <property type="protein sequence ID" value="ENSSSCP00055038634.1"/>
    <property type="gene ID" value="ENSSSCG00055024321.1"/>
</dbReference>
<evidence type="ECO:0000256" key="1">
    <source>
        <dbReference type="ARBA" id="ARBA00022729"/>
    </source>
</evidence>
<feature type="domain" description="Ig-like" evidence="6">
    <location>
        <begin position="133"/>
        <end position="223"/>
    </location>
</feature>
<dbReference type="Pfam" id="PF07654">
    <property type="entry name" value="C1-set"/>
    <property type="match status" value="1"/>
</dbReference>
<evidence type="ECO:0000256" key="4">
    <source>
        <dbReference type="SAM" id="Phobius"/>
    </source>
</evidence>
<sequence length="301" mass="33807">MAVRLLCYVALYLLGAGFMDAGVHQTPRHCVIGTGKKITLECSQTMGHDNMYWYQQDLGMELQLIHYSYGVNSTEKGERPSESTVSRLRKDHFSLTLMATSPSQTSRYFCASIHFGLGTRLTVTEDLQQVRPPKVAVFEPSEAEISRTQKATLVCLATGFYPDHVELSWWVNGKQVQSGVSTDLQPYREDPSRNDSSYCLSSRLRVTAAFWHNPRNHFRCQVQFYGLTEDDEWEYNWTKPITQNISAEAWGKADCGFSSASYQQGVLSATLLYEILLGKAALYAVLVSALVLMATVKRKGA</sequence>
<keyword evidence="3" id="KW-0325">Glycoprotein</keyword>
<protein>
    <recommendedName>
        <fullName evidence="6">Ig-like domain-containing protein</fullName>
    </recommendedName>
</protein>
<dbReference type="CDD" id="cd05899">
    <property type="entry name" value="IgV_TCR_beta"/>
    <property type="match status" value="1"/>
</dbReference>
<name>A0A8D1RTD7_PIG</name>